<keyword evidence="1" id="KW-0472">Membrane</keyword>
<keyword evidence="1" id="KW-0812">Transmembrane</keyword>
<reference evidence="3" key="1">
    <citation type="submission" date="2016-10" db="EMBL/GenBank/DDBJ databases">
        <authorList>
            <person name="Varghese N."/>
            <person name="Submissions S."/>
        </authorList>
    </citation>
    <scope>NUCLEOTIDE SEQUENCE [LARGE SCALE GENOMIC DNA]</scope>
    <source>
        <strain evidence="3">CGMCC 1.10370</strain>
    </source>
</reference>
<accession>A0A1I1K6E0</accession>
<feature type="transmembrane region" description="Helical" evidence="1">
    <location>
        <begin position="6"/>
        <end position="29"/>
    </location>
</feature>
<dbReference type="OrthoDB" id="2085395at2"/>
<dbReference type="RefSeq" id="WP_091490206.1">
    <property type="nucleotide sequence ID" value="NZ_FOMH01000001.1"/>
</dbReference>
<keyword evidence="3" id="KW-1185">Reference proteome</keyword>
<protein>
    <submittedName>
        <fullName evidence="2">Uncharacterized protein</fullName>
    </submittedName>
</protein>
<evidence type="ECO:0000313" key="3">
    <source>
        <dbReference type="Proteomes" id="UP000199672"/>
    </source>
</evidence>
<organism evidence="2 3">
    <name type="scientific">Flavobacterium phragmitis</name>
    <dbReference type="NCBI Taxonomy" id="739143"/>
    <lineage>
        <taxon>Bacteria</taxon>
        <taxon>Pseudomonadati</taxon>
        <taxon>Bacteroidota</taxon>
        <taxon>Flavobacteriia</taxon>
        <taxon>Flavobacteriales</taxon>
        <taxon>Flavobacteriaceae</taxon>
        <taxon>Flavobacterium</taxon>
    </lineage>
</organism>
<name>A0A1I1K6E0_9FLAO</name>
<keyword evidence="1" id="KW-1133">Transmembrane helix</keyword>
<proteinExistence type="predicted"/>
<sequence>MTAHVQHFHLYLSIMLVVTAALCILAVILKMRNKKGPKLLEREKYNSTMAEKMVEVKKTDSNIFNIWPYVSKLKSAKILSKKIKDQDLIYKIYRDPSEKFEHILLSTEDKNNFVSIIVNKKRRKTIGYSFLDSNEQYDLSKNIA</sequence>
<dbReference type="AlphaFoldDB" id="A0A1I1K6E0"/>
<evidence type="ECO:0000313" key="2">
    <source>
        <dbReference type="EMBL" id="SFC56414.1"/>
    </source>
</evidence>
<dbReference type="Proteomes" id="UP000199672">
    <property type="component" value="Unassembled WGS sequence"/>
</dbReference>
<dbReference type="EMBL" id="FOMH01000001">
    <property type="protein sequence ID" value="SFC56414.1"/>
    <property type="molecule type" value="Genomic_DNA"/>
</dbReference>
<evidence type="ECO:0000256" key="1">
    <source>
        <dbReference type="SAM" id="Phobius"/>
    </source>
</evidence>
<gene>
    <name evidence="2" type="ORF">SAMN05216297_101268</name>
</gene>